<organism evidence="2 3">
    <name type="scientific">Shimia thalassica</name>
    <dbReference type="NCBI Taxonomy" id="1715693"/>
    <lineage>
        <taxon>Bacteria</taxon>
        <taxon>Pseudomonadati</taxon>
        <taxon>Pseudomonadota</taxon>
        <taxon>Alphaproteobacteria</taxon>
        <taxon>Rhodobacterales</taxon>
        <taxon>Roseobacteraceae</taxon>
    </lineage>
</organism>
<feature type="transmembrane region" description="Helical" evidence="1">
    <location>
        <begin position="21"/>
        <end position="42"/>
    </location>
</feature>
<reference evidence="3" key="1">
    <citation type="submission" date="2015-09" db="EMBL/GenBank/DDBJ databases">
        <authorList>
            <person name="Rodrigo-Torres Lidia"/>
            <person name="Arahal R.David."/>
        </authorList>
    </citation>
    <scope>NUCLEOTIDE SEQUENCE [LARGE SCALE GENOMIC DNA]</scope>
    <source>
        <strain evidence="3">CECT 7735</strain>
    </source>
</reference>
<dbReference type="STRING" id="1715693.PH7735_01544"/>
<gene>
    <name evidence="2" type="ORF">PH7735_01544</name>
</gene>
<evidence type="ECO:0000313" key="2">
    <source>
        <dbReference type="EMBL" id="CUJ92975.1"/>
    </source>
</evidence>
<keyword evidence="1" id="KW-0812">Transmembrane</keyword>
<evidence type="ECO:0000256" key="1">
    <source>
        <dbReference type="SAM" id="Phobius"/>
    </source>
</evidence>
<evidence type="ECO:0000313" key="3">
    <source>
        <dbReference type="Proteomes" id="UP000051870"/>
    </source>
</evidence>
<dbReference type="AlphaFoldDB" id="A0A0P1I660"/>
<name>A0A0P1I660_9RHOB</name>
<dbReference type="EMBL" id="CYTW01000001">
    <property type="protein sequence ID" value="CUJ92975.1"/>
    <property type="molecule type" value="Genomic_DNA"/>
</dbReference>
<keyword evidence="1" id="KW-1133">Transmembrane helix</keyword>
<keyword evidence="3" id="KW-1185">Reference proteome</keyword>
<dbReference type="Proteomes" id="UP000051870">
    <property type="component" value="Unassembled WGS sequence"/>
</dbReference>
<sequence length="58" mass="7027">MSFRHLIRMSRWARNPPSEKMVIFVFSVIAICFVLFAIERWIGWPDWLVPNNMGRTRF</sequence>
<proteinExistence type="predicted"/>
<protein>
    <submittedName>
        <fullName evidence="2">Uncharacterized protein</fullName>
    </submittedName>
</protein>
<accession>A0A0P1I660</accession>
<keyword evidence="1" id="KW-0472">Membrane</keyword>